<dbReference type="Gene3D" id="3.30.40.10">
    <property type="entry name" value="Zinc/RING finger domain, C3HC4 (zinc finger)"/>
    <property type="match status" value="1"/>
</dbReference>
<keyword evidence="2 4" id="KW-0863">Zinc-finger</keyword>
<dbReference type="SUPFAM" id="SSF57903">
    <property type="entry name" value="FYVE/PHD zinc finger"/>
    <property type="match status" value="1"/>
</dbReference>
<dbReference type="SMART" id="SM00717">
    <property type="entry name" value="SANT"/>
    <property type="match status" value="1"/>
</dbReference>
<feature type="domain" description="PHD-type" evidence="6">
    <location>
        <begin position="345"/>
        <end position="392"/>
    </location>
</feature>
<dbReference type="Pfam" id="PF00628">
    <property type="entry name" value="PHD"/>
    <property type="match status" value="1"/>
</dbReference>
<protein>
    <recommendedName>
        <fullName evidence="6">PHD-type domain-containing protein</fullName>
    </recommendedName>
</protein>
<dbReference type="InterPro" id="IPR001965">
    <property type="entry name" value="Znf_PHD"/>
</dbReference>
<evidence type="ECO:0000256" key="5">
    <source>
        <dbReference type="SAM" id="MobiDB-lite"/>
    </source>
</evidence>
<keyword evidence="1" id="KW-0479">Metal-binding</keyword>
<feature type="region of interest" description="Disordered" evidence="5">
    <location>
        <begin position="462"/>
        <end position="482"/>
    </location>
</feature>
<comment type="caution">
    <text evidence="7">The sequence shown here is derived from an EMBL/GenBank/DDBJ whole genome shotgun (WGS) entry which is preliminary data.</text>
</comment>
<evidence type="ECO:0000256" key="1">
    <source>
        <dbReference type="ARBA" id="ARBA00022723"/>
    </source>
</evidence>
<sequence length="489" mass="55149">MRINRKHSLDASVTHGLGDGKKNKDYVRAFFSAMWPVLQTAGWTLVKGEGEDEGLTYFVPPGVIMGDEEEGVGPCDCTNVGAKPRCAGTVGGSRNQMACRCRKRHRKAYFTKVCDVVKRVLEKNNAAEAAAAEAYTELVPDVAMFTEQKDKKEQKDKHSGQLWKDERTHFNKSSSRVGPEYQVLALPTVGSYTSSSNVDILLNSFCCLTCHFHATELRYERVWDPEVAQKLGRLDFVHTFVKHNKKEAAYDLFHSRGYILPGFYQDVSRLSPDDCSDWTKEDKARFRAAVFEHHENMREISKNTGKSINQCITYYLGCFKRTKSYKSLRKSMKRKANLGKESTNTWICIECSTGGMLIACDLCEGHYHFACASPPLESIPDGTWICGNCRRETRSMMSSQDEMICGTDHPFHVRSADASTDIGGHISRKELSDFEDIGSAFPRDEEVKSDDFATVGVTRKRNFKSGHGHESTQAETKRKRMLQRNGVFV</sequence>
<dbReference type="InterPro" id="IPR019786">
    <property type="entry name" value="Zinc_finger_PHD-type_CS"/>
</dbReference>
<dbReference type="AlphaFoldDB" id="A0ABD3PES7"/>
<evidence type="ECO:0000256" key="4">
    <source>
        <dbReference type="PROSITE-ProRule" id="PRU00146"/>
    </source>
</evidence>
<evidence type="ECO:0000259" key="6">
    <source>
        <dbReference type="PROSITE" id="PS50016"/>
    </source>
</evidence>
<dbReference type="Proteomes" id="UP001530315">
    <property type="component" value="Unassembled WGS sequence"/>
</dbReference>
<dbReference type="PANTHER" id="PTHR24102:SF28">
    <property type="entry name" value="PHD-TYPE DOMAIN-CONTAINING PROTEIN"/>
    <property type="match status" value="1"/>
</dbReference>
<evidence type="ECO:0000313" key="8">
    <source>
        <dbReference type="Proteomes" id="UP001530315"/>
    </source>
</evidence>
<keyword evidence="8" id="KW-1185">Reference proteome</keyword>
<accession>A0ABD3PES7</accession>
<dbReference type="InterPro" id="IPR019787">
    <property type="entry name" value="Znf_PHD-finger"/>
</dbReference>
<dbReference type="EMBL" id="JALLAZ020000848">
    <property type="protein sequence ID" value="KAL3786167.1"/>
    <property type="molecule type" value="Genomic_DNA"/>
</dbReference>
<dbReference type="InterPro" id="IPR013083">
    <property type="entry name" value="Znf_RING/FYVE/PHD"/>
</dbReference>
<dbReference type="InterPro" id="IPR011011">
    <property type="entry name" value="Znf_FYVE_PHD"/>
</dbReference>
<dbReference type="GO" id="GO:0008270">
    <property type="term" value="F:zinc ion binding"/>
    <property type="evidence" value="ECO:0007669"/>
    <property type="project" value="UniProtKB-KW"/>
</dbReference>
<dbReference type="PROSITE" id="PS50016">
    <property type="entry name" value="ZF_PHD_2"/>
    <property type="match status" value="1"/>
</dbReference>
<feature type="compositionally biased region" description="Basic and acidic residues" evidence="5">
    <location>
        <begin position="467"/>
        <end position="476"/>
    </location>
</feature>
<reference evidence="7 8" key="1">
    <citation type="submission" date="2024-10" db="EMBL/GenBank/DDBJ databases">
        <title>Updated reference genomes for cyclostephanoid diatoms.</title>
        <authorList>
            <person name="Roberts W.R."/>
            <person name="Alverson A.J."/>
        </authorList>
    </citation>
    <scope>NUCLEOTIDE SEQUENCE [LARGE SCALE GENOMIC DNA]</scope>
    <source>
        <strain evidence="7 8">AJA276-08</strain>
    </source>
</reference>
<name>A0ABD3PES7_9STRA</name>
<evidence type="ECO:0000256" key="3">
    <source>
        <dbReference type="ARBA" id="ARBA00022833"/>
    </source>
</evidence>
<dbReference type="SMART" id="SM00249">
    <property type="entry name" value="PHD"/>
    <property type="match status" value="1"/>
</dbReference>
<evidence type="ECO:0000256" key="2">
    <source>
        <dbReference type="ARBA" id="ARBA00022771"/>
    </source>
</evidence>
<dbReference type="SUPFAM" id="SSF46689">
    <property type="entry name" value="Homeodomain-like"/>
    <property type="match status" value="1"/>
</dbReference>
<dbReference type="PROSITE" id="PS01359">
    <property type="entry name" value="ZF_PHD_1"/>
    <property type="match status" value="1"/>
</dbReference>
<gene>
    <name evidence="7" type="ORF">ACHAW5_008784</name>
</gene>
<proteinExistence type="predicted"/>
<dbReference type="CDD" id="cd00167">
    <property type="entry name" value="SANT"/>
    <property type="match status" value="1"/>
</dbReference>
<evidence type="ECO:0000313" key="7">
    <source>
        <dbReference type="EMBL" id="KAL3786167.1"/>
    </source>
</evidence>
<organism evidence="7 8">
    <name type="scientific">Stephanodiscus triporus</name>
    <dbReference type="NCBI Taxonomy" id="2934178"/>
    <lineage>
        <taxon>Eukaryota</taxon>
        <taxon>Sar</taxon>
        <taxon>Stramenopiles</taxon>
        <taxon>Ochrophyta</taxon>
        <taxon>Bacillariophyta</taxon>
        <taxon>Coscinodiscophyceae</taxon>
        <taxon>Thalassiosirophycidae</taxon>
        <taxon>Stephanodiscales</taxon>
        <taxon>Stephanodiscaceae</taxon>
        <taxon>Stephanodiscus</taxon>
    </lineage>
</organism>
<dbReference type="PANTHER" id="PTHR24102">
    <property type="entry name" value="PHD FINGER PROTEIN"/>
    <property type="match status" value="1"/>
</dbReference>
<dbReference type="InterPro" id="IPR001005">
    <property type="entry name" value="SANT/Myb"/>
</dbReference>
<dbReference type="InterPro" id="IPR009057">
    <property type="entry name" value="Homeodomain-like_sf"/>
</dbReference>
<keyword evidence="3" id="KW-0862">Zinc</keyword>